<protein>
    <submittedName>
        <fullName evidence="4">Palmitoleoyl-protein carboxylesterase NOTUM</fullName>
    </submittedName>
</protein>
<dbReference type="InterPro" id="IPR004963">
    <property type="entry name" value="PAE/NOTUM"/>
</dbReference>
<feature type="compositionally biased region" description="Basic and acidic residues" evidence="2">
    <location>
        <begin position="452"/>
        <end position="465"/>
    </location>
</feature>
<sequence length="616" mass="70490">MADNETEPPFITLRLLAEISQRQRNHPTARMKASKEIYLDKERRMAPMELLLLFVMCFPSYSRQSGTSFSSLTGMDMVKMLATAVKTEPTSTMAPAPSQTKEMKLISQLIQGKNTKDRNSNQRLKRVLLLNSTAVCNDGSPAGYYIRRNPASKRWIIFLEGGWYCFNERTCLLRWRNNGHLMSSRWWRESRHAGGILSSDLAENPHLWNANHVYLPYCSSDGWSGSKMAGKPGEFSFMGSVIIQSVIDDLLNSKGLNTARTIFLSGSSAGGAGVFLNIDRMADHLRGLGHRAKIRGIADSGWFMDNEPFEKQHLCSDVHNCDVVTSVRSGLEYWNGQLPERCTQDLPKGDHWTCYFGYRIYPTLRTPTFVVQWLVDEAQVTIDNVGTPVSKAQWAYIHRNIEKLRQSLQNVTALFVPSCISHTILTKPDWGKIKIRNRSLPQAIRCWENQPHEHNHHEHHPDHHLHDKIKKPRHSLGHSRSANANVKKRRKNRRSRTGSRKRMLRSESVYSKMLKYSTHPPTPEDAHFQHRWRLHEDLCDHRLVDECDFPHCNMQCPKLKNPQTGEDIELTDLLRSFGLDMNNAAAILGMNVSQLYGMSQDALLQMLNSQYSTSKT</sequence>
<evidence type="ECO:0000313" key="3">
    <source>
        <dbReference type="Proteomes" id="UP000694867"/>
    </source>
</evidence>
<comment type="similarity">
    <text evidence="1">Belongs to the pectinacetylesterase family. Notum subfamily.</text>
</comment>
<dbReference type="PANTHER" id="PTHR21562">
    <property type="entry name" value="NOTUM-RELATED"/>
    <property type="match status" value="1"/>
</dbReference>
<feature type="compositionally biased region" description="Basic residues" evidence="2">
    <location>
        <begin position="486"/>
        <end position="503"/>
    </location>
</feature>
<gene>
    <name evidence="4" type="primary">LOC100907113</name>
</gene>
<name>A0AAJ7WIW9_9ACAR</name>
<dbReference type="Pfam" id="PF03283">
    <property type="entry name" value="PAE"/>
    <property type="match status" value="1"/>
</dbReference>
<organism evidence="3 4">
    <name type="scientific">Galendromus occidentalis</name>
    <name type="common">western predatory mite</name>
    <dbReference type="NCBI Taxonomy" id="34638"/>
    <lineage>
        <taxon>Eukaryota</taxon>
        <taxon>Metazoa</taxon>
        <taxon>Ecdysozoa</taxon>
        <taxon>Arthropoda</taxon>
        <taxon>Chelicerata</taxon>
        <taxon>Arachnida</taxon>
        <taxon>Acari</taxon>
        <taxon>Parasitiformes</taxon>
        <taxon>Mesostigmata</taxon>
        <taxon>Gamasina</taxon>
        <taxon>Phytoseioidea</taxon>
        <taxon>Phytoseiidae</taxon>
        <taxon>Typhlodrominae</taxon>
        <taxon>Galendromus</taxon>
    </lineage>
</organism>
<dbReference type="GeneID" id="100907113"/>
<evidence type="ECO:0000256" key="2">
    <source>
        <dbReference type="SAM" id="MobiDB-lite"/>
    </source>
</evidence>
<feature type="region of interest" description="Disordered" evidence="2">
    <location>
        <begin position="452"/>
        <end position="504"/>
    </location>
</feature>
<evidence type="ECO:0000313" key="4">
    <source>
        <dbReference type="RefSeq" id="XP_028968625.1"/>
    </source>
</evidence>
<accession>A0AAJ7WIW9</accession>
<dbReference type="Proteomes" id="UP000694867">
    <property type="component" value="Unplaced"/>
</dbReference>
<feature type="compositionally biased region" description="Basic residues" evidence="2">
    <location>
        <begin position="466"/>
        <end position="477"/>
    </location>
</feature>
<keyword evidence="3" id="KW-1185">Reference proteome</keyword>
<dbReference type="GO" id="GO:0016787">
    <property type="term" value="F:hydrolase activity"/>
    <property type="evidence" value="ECO:0007669"/>
    <property type="project" value="InterPro"/>
</dbReference>
<evidence type="ECO:0000256" key="1">
    <source>
        <dbReference type="ARBA" id="ARBA00010213"/>
    </source>
</evidence>
<proteinExistence type="inferred from homology"/>
<dbReference type="RefSeq" id="XP_028968625.1">
    <property type="nucleotide sequence ID" value="XM_029112792.1"/>
</dbReference>
<reference evidence="4" key="1">
    <citation type="submission" date="2025-08" db="UniProtKB">
        <authorList>
            <consortium name="RefSeq"/>
        </authorList>
    </citation>
    <scope>IDENTIFICATION</scope>
</reference>
<dbReference type="KEGG" id="goe:100907113"/>
<dbReference type="CTD" id="147111"/>
<dbReference type="PANTHER" id="PTHR21562:SF122">
    <property type="entry name" value="PALMITOLEOYL-PROTEIN CARBOXYLESTERASE NOTUM"/>
    <property type="match status" value="1"/>
</dbReference>
<dbReference type="AlphaFoldDB" id="A0AAJ7WIW9"/>